<sequence>MSGSKAPGGPTAPPDDDDATNPNIALGIVFTMLGLGLVLALEDTRVAGLPFLVLGITFFVMGIRPRKSGTAAPAEVPTDPDSPAPGEDAR</sequence>
<evidence type="ECO:0000256" key="1">
    <source>
        <dbReference type="SAM" id="MobiDB-lite"/>
    </source>
</evidence>
<protein>
    <submittedName>
        <fullName evidence="3">Uncharacterized protein</fullName>
    </submittedName>
</protein>
<accession>A0A154V286</accession>
<dbReference type="RefSeq" id="WP_063071306.1">
    <property type="nucleotide sequence ID" value="NZ_LQXA01000026.1"/>
</dbReference>
<organism evidence="3 4">
    <name type="scientific">Clavibacter tessellarius</name>
    <dbReference type="NCBI Taxonomy" id="31965"/>
    <lineage>
        <taxon>Bacteria</taxon>
        <taxon>Bacillati</taxon>
        <taxon>Actinomycetota</taxon>
        <taxon>Actinomycetes</taxon>
        <taxon>Micrococcales</taxon>
        <taxon>Microbacteriaceae</taxon>
        <taxon>Clavibacter</taxon>
    </lineage>
</organism>
<keyword evidence="2" id="KW-1133">Transmembrane helix</keyword>
<comment type="caution">
    <text evidence="3">The sequence shown here is derived from an EMBL/GenBank/DDBJ whole genome shotgun (WGS) entry which is preliminary data.</text>
</comment>
<dbReference type="Proteomes" id="UP000076218">
    <property type="component" value="Unassembled WGS sequence"/>
</dbReference>
<evidence type="ECO:0000256" key="2">
    <source>
        <dbReference type="SAM" id="Phobius"/>
    </source>
</evidence>
<feature type="region of interest" description="Disordered" evidence="1">
    <location>
        <begin position="68"/>
        <end position="90"/>
    </location>
</feature>
<evidence type="ECO:0000313" key="3">
    <source>
        <dbReference type="EMBL" id="KZC95389.1"/>
    </source>
</evidence>
<keyword evidence="2" id="KW-0812">Transmembrane</keyword>
<evidence type="ECO:0000313" key="4">
    <source>
        <dbReference type="Proteomes" id="UP000076218"/>
    </source>
</evidence>
<keyword evidence="2" id="KW-0472">Membrane</keyword>
<reference evidence="3 4" key="1">
    <citation type="submission" date="2016-01" db="EMBL/GenBank/DDBJ databases">
        <title>Draft genome sequence of Clavibacter michiganensis subsp. tessellarius DOAB 609.</title>
        <authorList>
            <person name="Tambong J.T."/>
        </authorList>
    </citation>
    <scope>NUCLEOTIDE SEQUENCE [LARGE SCALE GENOMIC DNA]</scope>
    <source>
        <strain evidence="3 4">DOAB 609</strain>
    </source>
</reference>
<gene>
    <name evidence="3" type="ORF">AWH51_08460</name>
</gene>
<dbReference type="STRING" id="31965.AWH51_08460"/>
<dbReference type="EMBL" id="LQXA01000026">
    <property type="protein sequence ID" value="KZC95389.1"/>
    <property type="molecule type" value="Genomic_DNA"/>
</dbReference>
<feature type="transmembrane region" description="Helical" evidence="2">
    <location>
        <begin position="46"/>
        <end position="63"/>
    </location>
</feature>
<proteinExistence type="predicted"/>
<dbReference type="AlphaFoldDB" id="A0A154V286"/>
<feature type="transmembrane region" description="Helical" evidence="2">
    <location>
        <begin position="24"/>
        <end position="41"/>
    </location>
</feature>
<feature type="region of interest" description="Disordered" evidence="1">
    <location>
        <begin position="1"/>
        <end position="21"/>
    </location>
</feature>
<name>A0A154V286_9MICO</name>